<keyword evidence="4" id="KW-1185">Reference proteome</keyword>
<dbReference type="Proteomes" id="UP001222325">
    <property type="component" value="Unassembled WGS sequence"/>
</dbReference>
<feature type="region of interest" description="Disordered" evidence="2">
    <location>
        <begin position="223"/>
        <end position="247"/>
    </location>
</feature>
<gene>
    <name evidence="3" type="ORF">B0H15DRAFT_62946</name>
</gene>
<evidence type="ECO:0000256" key="1">
    <source>
        <dbReference type="SAM" id="Coils"/>
    </source>
</evidence>
<accession>A0AAD6XLN4</accession>
<name>A0AAD6XLN4_9AGAR</name>
<feature type="coiled-coil region" evidence="1">
    <location>
        <begin position="50"/>
        <end position="77"/>
    </location>
</feature>
<evidence type="ECO:0000313" key="4">
    <source>
        <dbReference type="Proteomes" id="UP001222325"/>
    </source>
</evidence>
<feature type="coiled-coil region" evidence="1">
    <location>
        <begin position="120"/>
        <end position="151"/>
    </location>
</feature>
<organism evidence="3 4">
    <name type="scientific">Mycena belliarum</name>
    <dbReference type="NCBI Taxonomy" id="1033014"/>
    <lineage>
        <taxon>Eukaryota</taxon>
        <taxon>Fungi</taxon>
        <taxon>Dikarya</taxon>
        <taxon>Basidiomycota</taxon>
        <taxon>Agaricomycotina</taxon>
        <taxon>Agaricomycetes</taxon>
        <taxon>Agaricomycetidae</taxon>
        <taxon>Agaricales</taxon>
        <taxon>Marasmiineae</taxon>
        <taxon>Mycenaceae</taxon>
        <taxon>Mycena</taxon>
    </lineage>
</organism>
<sequence>MKTEPTVTELGTGLPPAADPVGAAAAALVLAMDQERRALVAARNAPSPALVAAEAKCAALEAEKMALETEKKILEGDLAVARAYAAQREAELATKGQELKESQAACSRLGTQVANLQRGLADARLTAEKELQRLQHANTQSENDRALLRKQLSDLTASSAKERASFARERESLDLSYRALGCAEDNLREDHAVLADEQERFYAERRANIANLKRTVSSLQSEVSRQEHLMPPSQTSKVLPARKRQRL</sequence>
<evidence type="ECO:0000256" key="2">
    <source>
        <dbReference type="SAM" id="MobiDB-lite"/>
    </source>
</evidence>
<dbReference type="AlphaFoldDB" id="A0AAD6XLN4"/>
<dbReference type="EMBL" id="JARJCN010000117">
    <property type="protein sequence ID" value="KAJ7073303.1"/>
    <property type="molecule type" value="Genomic_DNA"/>
</dbReference>
<reference evidence="3" key="1">
    <citation type="submission" date="2023-03" db="EMBL/GenBank/DDBJ databases">
        <title>Massive genome expansion in bonnet fungi (Mycena s.s.) driven by repeated elements and novel gene families across ecological guilds.</title>
        <authorList>
            <consortium name="Lawrence Berkeley National Laboratory"/>
            <person name="Harder C.B."/>
            <person name="Miyauchi S."/>
            <person name="Viragh M."/>
            <person name="Kuo A."/>
            <person name="Thoen E."/>
            <person name="Andreopoulos B."/>
            <person name="Lu D."/>
            <person name="Skrede I."/>
            <person name="Drula E."/>
            <person name="Henrissat B."/>
            <person name="Morin E."/>
            <person name="Kohler A."/>
            <person name="Barry K."/>
            <person name="LaButti K."/>
            <person name="Morin E."/>
            <person name="Salamov A."/>
            <person name="Lipzen A."/>
            <person name="Mereny Z."/>
            <person name="Hegedus B."/>
            <person name="Baldrian P."/>
            <person name="Stursova M."/>
            <person name="Weitz H."/>
            <person name="Taylor A."/>
            <person name="Grigoriev I.V."/>
            <person name="Nagy L.G."/>
            <person name="Martin F."/>
            <person name="Kauserud H."/>
        </authorList>
    </citation>
    <scope>NUCLEOTIDE SEQUENCE</scope>
    <source>
        <strain evidence="3">CBHHK173m</strain>
    </source>
</reference>
<comment type="caution">
    <text evidence="3">The sequence shown here is derived from an EMBL/GenBank/DDBJ whole genome shotgun (WGS) entry which is preliminary data.</text>
</comment>
<keyword evidence="1" id="KW-0175">Coiled coil</keyword>
<protein>
    <submittedName>
        <fullName evidence="3">Uncharacterized protein</fullName>
    </submittedName>
</protein>
<evidence type="ECO:0000313" key="3">
    <source>
        <dbReference type="EMBL" id="KAJ7073303.1"/>
    </source>
</evidence>
<proteinExistence type="predicted"/>